<dbReference type="AlphaFoldDB" id="C5KHY6"/>
<protein>
    <submittedName>
        <fullName evidence="3">Uncharacterized protein</fullName>
    </submittedName>
</protein>
<accession>C5KHY6</accession>
<dbReference type="InParanoid" id="C5KHY6"/>
<dbReference type="OMA" id="AQCNSIL"/>
<evidence type="ECO:0000256" key="1">
    <source>
        <dbReference type="SAM" id="MobiDB-lite"/>
    </source>
</evidence>
<proteinExistence type="predicted"/>
<feature type="signal peptide" evidence="2">
    <location>
        <begin position="1"/>
        <end position="17"/>
    </location>
</feature>
<evidence type="ECO:0000313" key="3">
    <source>
        <dbReference type="EMBL" id="EER16198.1"/>
    </source>
</evidence>
<dbReference type="EMBL" id="GG673069">
    <property type="protein sequence ID" value="EER16198.1"/>
    <property type="molecule type" value="Genomic_DNA"/>
</dbReference>
<feature type="compositionally biased region" description="Gly residues" evidence="1">
    <location>
        <begin position="98"/>
        <end position="110"/>
    </location>
</feature>
<organism evidence="4">
    <name type="scientific">Perkinsus marinus (strain ATCC 50983 / TXsc)</name>
    <dbReference type="NCBI Taxonomy" id="423536"/>
    <lineage>
        <taxon>Eukaryota</taxon>
        <taxon>Sar</taxon>
        <taxon>Alveolata</taxon>
        <taxon>Perkinsozoa</taxon>
        <taxon>Perkinsea</taxon>
        <taxon>Perkinsida</taxon>
        <taxon>Perkinsidae</taxon>
        <taxon>Perkinsus</taxon>
    </lineage>
</organism>
<dbReference type="GeneID" id="9061336"/>
<evidence type="ECO:0000256" key="2">
    <source>
        <dbReference type="SAM" id="SignalP"/>
    </source>
</evidence>
<sequence length="110" mass="11446">MFRILIATALLATAAFSSILDSITLEPPVTWPGLANGTKPAELADGLTATLPPPELTPTLRKFTFPSIEPPQPTPTLRKFTFPSIEPPHTSQAPTPTGGPGLRAGGCSDG</sequence>
<keyword evidence="4" id="KW-1185">Reference proteome</keyword>
<reference evidence="3 4" key="1">
    <citation type="submission" date="2008-07" db="EMBL/GenBank/DDBJ databases">
        <authorList>
            <person name="El-Sayed N."/>
            <person name="Caler E."/>
            <person name="Inman J."/>
            <person name="Amedeo P."/>
            <person name="Hass B."/>
            <person name="Wortman J."/>
        </authorList>
    </citation>
    <scope>NUCLEOTIDE SEQUENCE [LARGE SCALE GENOMIC DNA]</scope>
    <source>
        <strain evidence="4">ATCC 50983 / TXsc</strain>
    </source>
</reference>
<feature type="region of interest" description="Disordered" evidence="1">
    <location>
        <begin position="64"/>
        <end position="110"/>
    </location>
</feature>
<gene>
    <name evidence="3" type="ORF">Pmar_PMAR003661</name>
</gene>
<dbReference type="RefSeq" id="XP_002784402.1">
    <property type="nucleotide sequence ID" value="XM_002784356.1"/>
</dbReference>
<feature type="chain" id="PRO_5002951913" evidence="2">
    <location>
        <begin position="18"/>
        <end position="110"/>
    </location>
</feature>
<evidence type="ECO:0000313" key="4">
    <source>
        <dbReference type="Proteomes" id="UP000007800"/>
    </source>
</evidence>
<keyword evidence="2" id="KW-0732">Signal</keyword>
<name>C5KHY6_PERM5</name>
<dbReference type="Proteomes" id="UP000007800">
    <property type="component" value="Unassembled WGS sequence"/>
</dbReference>